<keyword evidence="1" id="KW-0614">Plasmid</keyword>
<geneLocation type="plasmid" evidence="1">
    <name>unnamed</name>
</geneLocation>
<evidence type="ECO:0000313" key="1">
    <source>
        <dbReference type="EMBL" id="KWW97355.1"/>
    </source>
</evidence>
<protein>
    <submittedName>
        <fullName evidence="1">Uncharacterized protein</fullName>
    </submittedName>
</protein>
<dbReference type="EMBL" id="LAXD01000002">
    <property type="protein sequence ID" value="KWW97355.1"/>
    <property type="molecule type" value="Genomic_DNA"/>
</dbReference>
<dbReference type="PATRIC" id="fig|1469144.10.peg.2"/>
<evidence type="ECO:0000313" key="2">
    <source>
        <dbReference type="Proteomes" id="UP000070188"/>
    </source>
</evidence>
<proteinExistence type="predicted"/>
<sequence length="75" mass="8051">MTITNPLTLPEFVPTVHAPSPWGLRWAQPLVAGEPVTAVLGEDQIGRYFDAAGQPIQATDATKVGTETFPMSDQD</sequence>
<comment type="caution">
    <text evidence="1">The sequence shown here is derived from an EMBL/GenBank/DDBJ whole genome shotgun (WGS) entry which is preliminary data.</text>
</comment>
<name>A0A132MHW3_9ACTN</name>
<dbReference type="AlphaFoldDB" id="A0A132MHW3"/>
<organism evidence="1 2">
    <name type="scientific">Carbonactinospora thermoautotrophica</name>
    <dbReference type="NCBI Taxonomy" id="1469144"/>
    <lineage>
        <taxon>Bacteria</taxon>
        <taxon>Bacillati</taxon>
        <taxon>Actinomycetota</taxon>
        <taxon>Actinomycetes</taxon>
        <taxon>Kitasatosporales</taxon>
        <taxon>Carbonactinosporaceae</taxon>
        <taxon>Carbonactinospora</taxon>
    </lineage>
</organism>
<dbReference type="Proteomes" id="UP000070188">
    <property type="component" value="Unassembled WGS sequence"/>
</dbReference>
<gene>
    <name evidence="1" type="ORF">LI90_4327</name>
</gene>
<keyword evidence="2" id="KW-1185">Reference proteome</keyword>
<dbReference type="RefSeq" id="WP_066892334.1">
    <property type="nucleotide sequence ID" value="NZ_LAXD01000002.1"/>
</dbReference>
<reference evidence="2" key="1">
    <citation type="submission" date="2015-04" db="EMBL/GenBank/DDBJ databases">
        <title>Physiological reanalysis, assessment of diazotrophy, and genome sequences of multiple isolates of Streptomyces thermoautotrophicus.</title>
        <authorList>
            <person name="MacKellar D.C."/>
            <person name="Lieber L."/>
            <person name="Norman J."/>
            <person name="Bolger A."/>
            <person name="Tobin C."/>
            <person name="Murray J.W."/>
            <person name="Chang R."/>
            <person name="Ford T."/>
            <person name="Nguyen P.Q."/>
            <person name="Woodward J."/>
            <person name="Permingeat H."/>
            <person name="Joshi N.S."/>
            <person name="Silver P.A."/>
            <person name="Usadel B."/>
            <person name="Rutherford A.W."/>
            <person name="Friesen M."/>
            <person name="Prell J."/>
        </authorList>
    </citation>
    <scope>NUCLEOTIDE SEQUENCE [LARGE SCALE GENOMIC DNA]</scope>
    <source>
        <strain evidence="2">H1</strain>
    </source>
</reference>
<accession>A0A132MHW3</accession>